<dbReference type="AlphaFoldDB" id="A0A0J8BSB9"/>
<gene>
    <name evidence="1" type="ORF">BVRB_8g186380</name>
</gene>
<evidence type="ECO:0000313" key="2">
    <source>
        <dbReference type="Proteomes" id="UP000035740"/>
    </source>
</evidence>
<name>A0A0J8BSB9_BETVV</name>
<evidence type="ECO:0000313" key="1">
    <source>
        <dbReference type="EMBL" id="KMT04037.1"/>
    </source>
</evidence>
<reference evidence="1 2" key="1">
    <citation type="journal article" date="2014" name="Nature">
        <title>The genome of the recently domesticated crop plant sugar beet (Beta vulgaris).</title>
        <authorList>
            <person name="Dohm J.C."/>
            <person name="Minoche A.E."/>
            <person name="Holtgrawe D."/>
            <person name="Capella-Gutierrez S."/>
            <person name="Zakrzewski F."/>
            <person name="Tafer H."/>
            <person name="Rupp O."/>
            <person name="Sorensen T.R."/>
            <person name="Stracke R."/>
            <person name="Reinhardt R."/>
            <person name="Goesmann A."/>
            <person name="Kraft T."/>
            <person name="Schulz B."/>
            <person name="Stadler P.F."/>
            <person name="Schmidt T."/>
            <person name="Gabaldon T."/>
            <person name="Lehrach H."/>
            <person name="Weisshaar B."/>
            <person name="Himmelbauer H."/>
        </authorList>
    </citation>
    <scope>NUCLEOTIDE SEQUENCE [LARGE SCALE GENOMIC DNA]</scope>
    <source>
        <tissue evidence="1">Taproot</tissue>
    </source>
</reference>
<protein>
    <submittedName>
        <fullName evidence="1">Uncharacterized protein</fullName>
    </submittedName>
</protein>
<sequence>MTGPPSASFMVVFSRSSKVVMPAEVAAPPQTAASSHSVLASSSLSIPATVGLFYLNF</sequence>
<dbReference type="EMBL" id="KQ090159">
    <property type="protein sequence ID" value="KMT04037.1"/>
    <property type="molecule type" value="Genomic_DNA"/>
</dbReference>
<proteinExistence type="predicted"/>
<accession>A0A0J8BSB9</accession>
<dbReference type="Proteomes" id="UP000035740">
    <property type="component" value="Chromosome 8"/>
</dbReference>
<organism evidence="1 2">
    <name type="scientific">Beta vulgaris subsp. vulgaris</name>
    <name type="common">Beet</name>
    <dbReference type="NCBI Taxonomy" id="3555"/>
    <lineage>
        <taxon>Eukaryota</taxon>
        <taxon>Viridiplantae</taxon>
        <taxon>Streptophyta</taxon>
        <taxon>Embryophyta</taxon>
        <taxon>Tracheophyta</taxon>
        <taxon>Spermatophyta</taxon>
        <taxon>Magnoliopsida</taxon>
        <taxon>eudicotyledons</taxon>
        <taxon>Gunneridae</taxon>
        <taxon>Pentapetalae</taxon>
        <taxon>Caryophyllales</taxon>
        <taxon>Chenopodiaceae</taxon>
        <taxon>Betoideae</taxon>
        <taxon>Beta</taxon>
    </lineage>
</organism>
<dbReference type="Gramene" id="KMT04037">
    <property type="protein sequence ID" value="KMT04037"/>
    <property type="gene ID" value="BVRB_8g186380"/>
</dbReference>
<keyword evidence="2" id="KW-1185">Reference proteome</keyword>